<sequence length="140" mass="15832">MSLLIFYEKPGCIGNRQQKTLLESFGHQLDVRDLLRESWTKDSLRPYFFNTPIAEWFNLSAPQLKDGWFNIHELDEAQALSLMLTEPILIRRPLMQLGELKQAGFVDGPVLAALDIHLDPEADFQSCPMEGADPVCEASA</sequence>
<dbReference type="Pfam" id="PF03960">
    <property type="entry name" value="ArsC"/>
    <property type="match status" value="1"/>
</dbReference>
<evidence type="ECO:0000313" key="3">
    <source>
        <dbReference type="EMBL" id="ODJ87645.1"/>
    </source>
</evidence>
<protein>
    <submittedName>
        <fullName evidence="3">Nitrogenase-associated protein NifO</fullName>
    </submittedName>
</protein>
<comment type="similarity">
    <text evidence="1 2">Belongs to the ArsC family.</text>
</comment>
<gene>
    <name evidence="3" type="primary">nifO</name>
    <name evidence="3" type="ORF">CODIS_20600</name>
</gene>
<dbReference type="Gene3D" id="3.40.30.10">
    <property type="entry name" value="Glutaredoxin"/>
    <property type="match status" value="1"/>
</dbReference>
<dbReference type="EMBL" id="MARB01000010">
    <property type="protein sequence ID" value="ODJ87645.1"/>
    <property type="molecule type" value="Genomic_DNA"/>
</dbReference>
<dbReference type="PROSITE" id="PS51353">
    <property type="entry name" value="ARSC"/>
    <property type="match status" value="1"/>
</dbReference>
<dbReference type="InterPro" id="IPR006503">
    <property type="entry name" value="Nase-assoc"/>
</dbReference>
<dbReference type="NCBIfam" id="TIGR01616">
    <property type="entry name" value="nitro_assoc"/>
    <property type="match status" value="1"/>
</dbReference>
<dbReference type="OrthoDB" id="5432555at2"/>
<evidence type="ECO:0000256" key="2">
    <source>
        <dbReference type="PROSITE-ProRule" id="PRU01282"/>
    </source>
</evidence>
<evidence type="ECO:0000256" key="1">
    <source>
        <dbReference type="ARBA" id="ARBA00007198"/>
    </source>
</evidence>
<evidence type="ECO:0000313" key="4">
    <source>
        <dbReference type="Proteomes" id="UP000094769"/>
    </source>
</evidence>
<comment type="caution">
    <text evidence="3">The sequence shown here is derived from an EMBL/GenBank/DDBJ whole genome shotgun (WGS) entry which is preliminary data.</text>
</comment>
<reference evidence="3 4" key="1">
    <citation type="submission" date="2016-06" db="EMBL/GenBank/DDBJ databases">
        <title>Genome sequence of endosymbiont of Candidatus Endolucinida thiodiazotropha.</title>
        <authorList>
            <person name="Poehlein A."/>
            <person name="Koenig S."/>
            <person name="Heiden S.E."/>
            <person name="Thuermer A."/>
            <person name="Voget S."/>
            <person name="Daniel R."/>
            <person name="Markert S."/>
            <person name="Gros O."/>
            <person name="Schweder T."/>
        </authorList>
    </citation>
    <scope>NUCLEOTIDE SEQUENCE [LARGE SCALE GENOMIC DNA]</scope>
    <source>
        <strain evidence="3 4">COS</strain>
    </source>
</reference>
<dbReference type="InterPro" id="IPR036249">
    <property type="entry name" value="Thioredoxin-like_sf"/>
</dbReference>
<organism evidence="3 4">
    <name type="scientific">Candidatus Thiodiazotropha endolucinida</name>
    <dbReference type="NCBI Taxonomy" id="1655433"/>
    <lineage>
        <taxon>Bacteria</taxon>
        <taxon>Pseudomonadati</taxon>
        <taxon>Pseudomonadota</taxon>
        <taxon>Gammaproteobacteria</taxon>
        <taxon>Chromatiales</taxon>
        <taxon>Sedimenticolaceae</taxon>
        <taxon>Candidatus Thiodiazotropha</taxon>
    </lineage>
</organism>
<proteinExistence type="inferred from homology"/>
<accession>A0A7Z0VLA4</accession>
<dbReference type="AlphaFoldDB" id="A0A7Z0VLA4"/>
<name>A0A7Z0VLA4_9GAMM</name>
<dbReference type="SUPFAM" id="SSF52833">
    <property type="entry name" value="Thioredoxin-like"/>
    <property type="match status" value="1"/>
</dbReference>
<dbReference type="Proteomes" id="UP000094769">
    <property type="component" value="Unassembled WGS sequence"/>
</dbReference>
<dbReference type="InterPro" id="IPR006660">
    <property type="entry name" value="Arsenate_reductase-like"/>
</dbReference>
<keyword evidence="4" id="KW-1185">Reference proteome</keyword>
<dbReference type="RefSeq" id="WP_069124665.1">
    <property type="nucleotide sequence ID" value="NZ_MARB01000010.1"/>
</dbReference>